<accession>A0A8W8M616</accession>
<dbReference type="Gene3D" id="3.30.420.10">
    <property type="entry name" value="Ribonuclease H-like superfamily/Ribonuclease H"/>
    <property type="match status" value="1"/>
</dbReference>
<dbReference type="InterPro" id="IPR004875">
    <property type="entry name" value="DDE_SF_endonuclease_dom"/>
</dbReference>
<dbReference type="AlphaFoldDB" id="A0A8W8M616"/>
<proteinExistence type="predicted"/>
<evidence type="ECO:0000256" key="1">
    <source>
        <dbReference type="SAM" id="MobiDB-lite"/>
    </source>
</evidence>
<evidence type="ECO:0000259" key="2">
    <source>
        <dbReference type="Pfam" id="PF03184"/>
    </source>
</evidence>
<evidence type="ECO:0000313" key="4">
    <source>
        <dbReference type="Proteomes" id="UP000005408"/>
    </source>
</evidence>
<organism evidence="3 4">
    <name type="scientific">Magallana gigas</name>
    <name type="common">Pacific oyster</name>
    <name type="synonym">Crassostrea gigas</name>
    <dbReference type="NCBI Taxonomy" id="29159"/>
    <lineage>
        <taxon>Eukaryota</taxon>
        <taxon>Metazoa</taxon>
        <taxon>Spiralia</taxon>
        <taxon>Lophotrochozoa</taxon>
        <taxon>Mollusca</taxon>
        <taxon>Bivalvia</taxon>
        <taxon>Autobranchia</taxon>
        <taxon>Pteriomorphia</taxon>
        <taxon>Ostreida</taxon>
        <taxon>Ostreoidea</taxon>
        <taxon>Ostreidae</taxon>
        <taxon>Magallana</taxon>
    </lineage>
</organism>
<dbReference type="InterPro" id="IPR050863">
    <property type="entry name" value="CenT-Element_Derived"/>
</dbReference>
<protein>
    <recommendedName>
        <fullName evidence="2">DDE-1 domain-containing protein</fullName>
    </recommendedName>
</protein>
<feature type="domain" description="DDE-1" evidence="2">
    <location>
        <begin position="106"/>
        <end position="270"/>
    </location>
</feature>
<reference evidence="3" key="1">
    <citation type="submission" date="2022-08" db="UniProtKB">
        <authorList>
            <consortium name="EnsemblMetazoa"/>
        </authorList>
    </citation>
    <scope>IDENTIFICATION</scope>
    <source>
        <strain evidence="3">05x7-T-G4-1.051#20</strain>
    </source>
</reference>
<name>A0A8W8M616_MAGGI</name>
<dbReference type="InterPro" id="IPR036397">
    <property type="entry name" value="RNaseH_sf"/>
</dbReference>
<dbReference type="PANTHER" id="PTHR19303">
    <property type="entry name" value="TRANSPOSON"/>
    <property type="match status" value="1"/>
</dbReference>
<feature type="compositionally biased region" description="Polar residues" evidence="1">
    <location>
        <begin position="351"/>
        <end position="362"/>
    </location>
</feature>
<feature type="region of interest" description="Disordered" evidence="1">
    <location>
        <begin position="320"/>
        <end position="371"/>
    </location>
</feature>
<dbReference type="Pfam" id="PF03184">
    <property type="entry name" value="DDE_1"/>
    <property type="match status" value="1"/>
</dbReference>
<dbReference type="Proteomes" id="UP000005408">
    <property type="component" value="Unassembled WGS sequence"/>
</dbReference>
<dbReference type="PANTHER" id="PTHR19303:SF74">
    <property type="entry name" value="POGO TRANSPOSABLE ELEMENT WITH KRAB DOMAIN"/>
    <property type="match status" value="1"/>
</dbReference>
<dbReference type="EnsemblMetazoa" id="G31376.1">
    <property type="protein sequence ID" value="G31376.1:cds"/>
    <property type="gene ID" value="G31376"/>
</dbReference>
<sequence length="447" mass="49824">MKKGMPVLKASCIFGVPRQTLRDRWPELRVLKPRSLEHLRAKAASPENIQRYFTELDGIIKKYDLTDKPHLIFNVDEKGISQCHSPPHVVAGREVHPPAVTSGKSSTTTIIGCGSAAGFALPPYFVFQGARMRQDLLNGTSPGSNGCVSETGWSNSSVFRQYLEEHFLRYIPREDRYVLLLLDGHSTHISVGLIEWAKAHKIILFILPAHTSHILQPLDVGCFGPLQKICNFECHKEMRLTASTISRYNIGSLASKAYTKALSPENLQNAFRKTGIYPFDSSAIDGTILEPSRVFSNDLDVKNSGDNACEDEVQQAIQNYKKDTSSKNTKNAANKKQDKGPILKEKEEATRVSTVNDSQTAGPSGAAVAHKPWLGDWNSEEPDIEIREEEKCCVCKQNTPDAVRRSSVLQFVKWGKCNACGHWVHLRYCTKTIAVRRGAEFKCIHCS</sequence>
<evidence type="ECO:0000313" key="3">
    <source>
        <dbReference type="EnsemblMetazoa" id="G31376.1:cds"/>
    </source>
</evidence>
<feature type="compositionally biased region" description="Basic and acidic residues" evidence="1">
    <location>
        <begin position="335"/>
        <end position="350"/>
    </location>
</feature>
<dbReference type="GO" id="GO:0003677">
    <property type="term" value="F:DNA binding"/>
    <property type="evidence" value="ECO:0007669"/>
    <property type="project" value="TreeGrafter"/>
</dbReference>
<keyword evidence="4" id="KW-1185">Reference proteome</keyword>
<dbReference type="GO" id="GO:0005634">
    <property type="term" value="C:nucleus"/>
    <property type="evidence" value="ECO:0007669"/>
    <property type="project" value="TreeGrafter"/>
</dbReference>